<feature type="region of interest" description="Disordered" evidence="7">
    <location>
        <begin position="193"/>
        <end position="238"/>
    </location>
</feature>
<dbReference type="GO" id="GO:0000981">
    <property type="term" value="F:DNA-binding transcription factor activity, RNA polymerase II-specific"/>
    <property type="evidence" value="ECO:0007669"/>
    <property type="project" value="TreeGrafter"/>
</dbReference>
<dbReference type="PROSITE" id="PS50157">
    <property type="entry name" value="ZINC_FINGER_C2H2_2"/>
    <property type="match status" value="1"/>
</dbReference>
<sequence>MNNIPSSFSSGVPSIHIQEADDASALFDGVDMFSADLCNFNNFASEDVNFFPCSRGLQPEYLPQNSFPNSSSELEDIPEFSHLATTNHPYLTGHGLSLPYSIIVQENGTAPSTDRGLSPSSLGSPVPSPTSSFASSLSPLSFYDTLLSDNESPVSPSPATPDEQFHWPPQVLNSQSSESLALRPSLIESFSSDSILPSGSLGPPSHRRSKSSPTSRREPVASKAMLEANSRRRRHPAQYECEDCKQTFTAQFSLRRHQQSHSGERPFACGIAGCTQRFYNSSDCKRHEKSRKRHKDLMMQ</sequence>
<evidence type="ECO:0000256" key="4">
    <source>
        <dbReference type="ARBA" id="ARBA00022833"/>
    </source>
</evidence>
<gene>
    <name evidence="9" type="ORF">JVT61DRAFT_6484</name>
</gene>
<keyword evidence="5" id="KW-0539">Nucleus</keyword>
<dbReference type="GO" id="GO:0000978">
    <property type="term" value="F:RNA polymerase II cis-regulatory region sequence-specific DNA binding"/>
    <property type="evidence" value="ECO:0007669"/>
    <property type="project" value="TreeGrafter"/>
</dbReference>
<dbReference type="GO" id="GO:0008270">
    <property type="term" value="F:zinc ion binding"/>
    <property type="evidence" value="ECO:0007669"/>
    <property type="project" value="UniProtKB-KW"/>
</dbReference>
<dbReference type="Gene3D" id="3.30.160.60">
    <property type="entry name" value="Classic Zinc Finger"/>
    <property type="match status" value="2"/>
</dbReference>
<dbReference type="SUPFAM" id="SSF57667">
    <property type="entry name" value="beta-beta-alpha zinc fingers"/>
    <property type="match status" value="1"/>
</dbReference>
<keyword evidence="4" id="KW-0862">Zinc</keyword>
<dbReference type="GO" id="GO:0005667">
    <property type="term" value="C:transcription regulator complex"/>
    <property type="evidence" value="ECO:0007669"/>
    <property type="project" value="TreeGrafter"/>
</dbReference>
<keyword evidence="10" id="KW-1185">Reference proteome</keyword>
<evidence type="ECO:0000313" key="9">
    <source>
        <dbReference type="EMBL" id="KAG6373341.1"/>
    </source>
</evidence>
<protein>
    <recommendedName>
        <fullName evidence="8">C2H2-type domain-containing protein</fullName>
    </recommendedName>
</protein>
<proteinExistence type="predicted"/>
<feature type="compositionally biased region" description="Low complexity" evidence="7">
    <location>
        <begin position="193"/>
        <end position="204"/>
    </location>
</feature>
<feature type="region of interest" description="Disordered" evidence="7">
    <location>
        <begin position="148"/>
        <end position="172"/>
    </location>
</feature>
<dbReference type="GO" id="GO:0000785">
    <property type="term" value="C:chromatin"/>
    <property type="evidence" value="ECO:0007669"/>
    <property type="project" value="TreeGrafter"/>
</dbReference>
<dbReference type="AlphaFoldDB" id="A0A8I3A7V6"/>
<evidence type="ECO:0000259" key="8">
    <source>
        <dbReference type="PROSITE" id="PS50157"/>
    </source>
</evidence>
<reference evidence="9" key="1">
    <citation type="submission" date="2021-03" db="EMBL/GenBank/DDBJ databases">
        <title>Evolutionary innovations through gain and loss of genes in the ectomycorrhizal Boletales.</title>
        <authorList>
            <person name="Wu G."/>
            <person name="Miyauchi S."/>
            <person name="Morin E."/>
            <person name="Yang Z.-L."/>
            <person name="Xu J."/>
            <person name="Martin F.M."/>
        </authorList>
    </citation>
    <scope>NUCLEOTIDE SEQUENCE</scope>
    <source>
        <strain evidence="9">BR01</strain>
    </source>
</reference>
<dbReference type="PANTHER" id="PTHR14003">
    <property type="entry name" value="TRANSCRIPTIONAL REPRESSOR PROTEIN YY"/>
    <property type="match status" value="1"/>
</dbReference>
<dbReference type="PANTHER" id="PTHR14003:SF23">
    <property type="entry name" value="ZINC FINGER PROTEIN 143"/>
    <property type="match status" value="1"/>
</dbReference>
<evidence type="ECO:0000256" key="2">
    <source>
        <dbReference type="ARBA" id="ARBA00022737"/>
    </source>
</evidence>
<evidence type="ECO:0000256" key="5">
    <source>
        <dbReference type="ARBA" id="ARBA00023242"/>
    </source>
</evidence>
<evidence type="ECO:0000256" key="1">
    <source>
        <dbReference type="ARBA" id="ARBA00022723"/>
    </source>
</evidence>
<dbReference type="InterPro" id="IPR013087">
    <property type="entry name" value="Znf_C2H2_type"/>
</dbReference>
<feature type="domain" description="C2H2-type" evidence="8">
    <location>
        <begin position="239"/>
        <end position="266"/>
    </location>
</feature>
<organism evidence="9 10">
    <name type="scientific">Boletus reticuloceps</name>
    <dbReference type="NCBI Taxonomy" id="495285"/>
    <lineage>
        <taxon>Eukaryota</taxon>
        <taxon>Fungi</taxon>
        <taxon>Dikarya</taxon>
        <taxon>Basidiomycota</taxon>
        <taxon>Agaricomycotina</taxon>
        <taxon>Agaricomycetes</taxon>
        <taxon>Agaricomycetidae</taxon>
        <taxon>Boletales</taxon>
        <taxon>Boletineae</taxon>
        <taxon>Boletaceae</taxon>
        <taxon>Boletoideae</taxon>
        <taxon>Boletus</taxon>
    </lineage>
</organism>
<dbReference type="GO" id="GO:0031519">
    <property type="term" value="C:PcG protein complex"/>
    <property type="evidence" value="ECO:0007669"/>
    <property type="project" value="TreeGrafter"/>
</dbReference>
<keyword evidence="2" id="KW-0677">Repeat</keyword>
<dbReference type="InterPro" id="IPR036236">
    <property type="entry name" value="Znf_C2H2_sf"/>
</dbReference>
<accession>A0A8I3A7V6</accession>
<keyword evidence="1" id="KW-0479">Metal-binding</keyword>
<keyword evidence="3 6" id="KW-0863">Zinc-finger</keyword>
<feature type="region of interest" description="Disordered" evidence="7">
    <location>
        <begin position="109"/>
        <end position="135"/>
    </location>
</feature>
<name>A0A8I3A7V6_9AGAM</name>
<dbReference type="OrthoDB" id="6077919at2759"/>
<dbReference type="EMBL" id="JAGFBS010000022">
    <property type="protein sequence ID" value="KAG6373341.1"/>
    <property type="molecule type" value="Genomic_DNA"/>
</dbReference>
<comment type="caution">
    <text evidence="9">The sequence shown here is derived from an EMBL/GenBank/DDBJ whole genome shotgun (WGS) entry which is preliminary data.</text>
</comment>
<feature type="compositionally biased region" description="Low complexity" evidence="7">
    <location>
        <begin position="118"/>
        <end position="135"/>
    </location>
</feature>
<evidence type="ECO:0000256" key="3">
    <source>
        <dbReference type="ARBA" id="ARBA00022771"/>
    </source>
</evidence>
<evidence type="ECO:0000256" key="7">
    <source>
        <dbReference type="SAM" id="MobiDB-lite"/>
    </source>
</evidence>
<evidence type="ECO:0000313" key="10">
    <source>
        <dbReference type="Proteomes" id="UP000683000"/>
    </source>
</evidence>
<evidence type="ECO:0000256" key="6">
    <source>
        <dbReference type="PROSITE-ProRule" id="PRU00042"/>
    </source>
</evidence>
<dbReference type="SMART" id="SM00355">
    <property type="entry name" value="ZnF_C2H2"/>
    <property type="match status" value="2"/>
</dbReference>
<dbReference type="PROSITE" id="PS00028">
    <property type="entry name" value="ZINC_FINGER_C2H2_1"/>
    <property type="match status" value="1"/>
</dbReference>
<dbReference type="Proteomes" id="UP000683000">
    <property type="component" value="Unassembled WGS sequence"/>
</dbReference>